<feature type="transmembrane region" description="Helical" evidence="2">
    <location>
        <begin position="70"/>
        <end position="87"/>
    </location>
</feature>
<feature type="region of interest" description="Disordered" evidence="1">
    <location>
        <begin position="1"/>
        <end position="33"/>
    </location>
</feature>
<feature type="transmembrane region" description="Helical" evidence="2">
    <location>
        <begin position="43"/>
        <end position="64"/>
    </location>
</feature>
<evidence type="ECO:0000313" key="4">
    <source>
        <dbReference type="Proteomes" id="UP000578077"/>
    </source>
</evidence>
<protein>
    <submittedName>
        <fullName evidence="3">Uncharacterized protein</fullName>
    </submittedName>
</protein>
<evidence type="ECO:0000256" key="1">
    <source>
        <dbReference type="SAM" id="MobiDB-lite"/>
    </source>
</evidence>
<dbReference type="AlphaFoldDB" id="A0A841E513"/>
<organism evidence="3 4">
    <name type="scientific">Streptomonospora salina</name>
    <dbReference type="NCBI Taxonomy" id="104205"/>
    <lineage>
        <taxon>Bacteria</taxon>
        <taxon>Bacillati</taxon>
        <taxon>Actinomycetota</taxon>
        <taxon>Actinomycetes</taxon>
        <taxon>Streptosporangiales</taxon>
        <taxon>Nocardiopsidaceae</taxon>
        <taxon>Streptomonospora</taxon>
    </lineage>
</organism>
<keyword evidence="4" id="KW-1185">Reference proteome</keyword>
<keyword evidence="2" id="KW-1133">Transmembrane helix</keyword>
<sequence>MSDDPYRIHPDSTPDAAYGPGTGSAAASGRQRSPANPARMAQVALWTLFALCLAANAVGSLVATHVLVDAAFGAAALAFLAAAIVHYRTTLR</sequence>
<name>A0A841E513_9ACTN</name>
<dbReference type="EMBL" id="JACHLY010000001">
    <property type="protein sequence ID" value="MBB5998225.1"/>
    <property type="molecule type" value="Genomic_DNA"/>
</dbReference>
<accession>A0A841E513</accession>
<reference evidence="3 4" key="1">
    <citation type="submission" date="2020-08" db="EMBL/GenBank/DDBJ databases">
        <title>Sequencing the genomes of 1000 actinobacteria strains.</title>
        <authorList>
            <person name="Klenk H.-P."/>
        </authorList>
    </citation>
    <scope>NUCLEOTIDE SEQUENCE [LARGE SCALE GENOMIC DNA]</scope>
    <source>
        <strain evidence="3 4">DSM 44593</strain>
    </source>
</reference>
<proteinExistence type="predicted"/>
<keyword evidence="2" id="KW-0472">Membrane</keyword>
<dbReference type="Proteomes" id="UP000578077">
    <property type="component" value="Unassembled WGS sequence"/>
</dbReference>
<dbReference type="RefSeq" id="WP_246463552.1">
    <property type="nucleotide sequence ID" value="NZ_BAABKT010000037.1"/>
</dbReference>
<evidence type="ECO:0000256" key="2">
    <source>
        <dbReference type="SAM" id="Phobius"/>
    </source>
</evidence>
<evidence type="ECO:0000313" key="3">
    <source>
        <dbReference type="EMBL" id="MBB5998225.1"/>
    </source>
</evidence>
<gene>
    <name evidence="3" type="ORF">HNR25_001976</name>
</gene>
<keyword evidence="2" id="KW-0812">Transmembrane</keyword>
<feature type="compositionally biased region" description="Basic and acidic residues" evidence="1">
    <location>
        <begin position="1"/>
        <end position="12"/>
    </location>
</feature>
<comment type="caution">
    <text evidence="3">The sequence shown here is derived from an EMBL/GenBank/DDBJ whole genome shotgun (WGS) entry which is preliminary data.</text>
</comment>